<evidence type="ECO:0000259" key="5">
    <source>
        <dbReference type="PROSITE" id="PS50931"/>
    </source>
</evidence>
<evidence type="ECO:0000313" key="6">
    <source>
        <dbReference type="EMBL" id="SIO67197.1"/>
    </source>
</evidence>
<proteinExistence type="inferred from homology"/>
<evidence type="ECO:0000256" key="4">
    <source>
        <dbReference type="ARBA" id="ARBA00023163"/>
    </source>
</evidence>
<dbReference type="Gene3D" id="1.10.10.10">
    <property type="entry name" value="Winged helix-like DNA-binding domain superfamily/Winged helix DNA-binding domain"/>
    <property type="match status" value="1"/>
</dbReference>
<organism evidence="6 7">
    <name type="scientific">Paraburkholderia phenazinium</name>
    <dbReference type="NCBI Taxonomy" id="60549"/>
    <lineage>
        <taxon>Bacteria</taxon>
        <taxon>Pseudomonadati</taxon>
        <taxon>Pseudomonadota</taxon>
        <taxon>Betaproteobacteria</taxon>
        <taxon>Burkholderiales</taxon>
        <taxon>Burkholderiaceae</taxon>
        <taxon>Paraburkholderia</taxon>
    </lineage>
</organism>
<dbReference type="OrthoDB" id="9786526at2"/>
<dbReference type="InterPro" id="IPR036390">
    <property type="entry name" value="WH_DNA-bd_sf"/>
</dbReference>
<evidence type="ECO:0000256" key="3">
    <source>
        <dbReference type="ARBA" id="ARBA00023125"/>
    </source>
</evidence>
<gene>
    <name evidence="6" type="ORF">SAMN05444165_6942</name>
</gene>
<evidence type="ECO:0000256" key="1">
    <source>
        <dbReference type="ARBA" id="ARBA00009437"/>
    </source>
</evidence>
<reference evidence="6 7" key="1">
    <citation type="submission" date="2016-11" db="EMBL/GenBank/DDBJ databases">
        <authorList>
            <person name="Jaros S."/>
            <person name="Januszkiewicz K."/>
            <person name="Wedrychowicz H."/>
        </authorList>
    </citation>
    <scope>NUCLEOTIDE SEQUENCE [LARGE SCALE GENOMIC DNA]</scope>
    <source>
        <strain evidence="6 7">GAS95</strain>
    </source>
</reference>
<dbReference type="EMBL" id="FSRU01000003">
    <property type="protein sequence ID" value="SIO67197.1"/>
    <property type="molecule type" value="Genomic_DNA"/>
</dbReference>
<keyword evidence="3" id="KW-0238">DNA-binding</keyword>
<dbReference type="CDD" id="cd08422">
    <property type="entry name" value="PBP2_CrgA_like"/>
    <property type="match status" value="1"/>
</dbReference>
<dbReference type="SUPFAM" id="SSF46785">
    <property type="entry name" value="Winged helix' DNA-binding domain"/>
    <property type="match status" value="1"/>
</dbReference>
<evidence type="ECO:0000313" key="7">
    <source>
        <dbReference type="Proteomes" id="UP000185151"/>
    </source>
</evidence>
<dbReference type="AlphaFoldDB" id="A0A1N6LER5"/>
<dbReference type="InterPro" id="IPR036388">
    <property type="entry name" value="WH-like_DNA-bd_sf"/>
</dbReference>
<dbReference type="PANTHER" id="PTHR30537:SF5">
    <property type="entry name" value="HTH-TYPE TRANSCRIPTIONAL ACTIVATOR TTDR-RELATED"/>
    <property type="match status" value="1"/>
</dbReference>
<dbReference type="Pfam" id="PF00126">
    <property type="entry name" value="HTH_1"/>
    <property type="match status" value="1"/>
</dbReference>
<accession>A0A1N6LER5</accession>
<comment type="similarity">
    <text evidence="1">Belongs to the LysR transcriptional regulatory family.</text>
</comment>
<keyword evidence="4" id="KW-0804">Transcription</keyword>
<dbReference type="SUPFAM" id="SSF53850">
    <property type="entry name" value="Periplasmic binding protein-like II"/>
    <property type="match status" value="1"/>
</dbReference>
<name>A0A1N6LER5_9BURK</name>
<dbReference type="InterPro" id="IPR000847">
    <property type="entry name" value="LysR_HTH_N"/>
</dbReference>
<keyword evidence="2" id="KW-0805">Transcription regulation</keyword>
<dbReference type="GO" id="GO:0003700">
    <property type="term" value="F:DNA-binding transcription factor activity"/>
    <property type="evidence" value="ECO:0007669"/>
    <property type="project" value="InterPro"/>
</dbReference>
<dbReference type="GO" id="GO:0006351">
    <property type="term" value="P:DNA-templated transcription"/>
    <property type="evidence" value="ECO:0007669"/>
    <property type="project" value="TreeGrafter"/>
</dbReference>
<dbReference type="Pfam" id="PF03466">
    <property type="entry name" value="LysR_substrate"/>
    <property type="match status" value="1"/>
</dbReference>
<dbReference type="InterPro" id="IPR058163">
    <property type="entry name" value="LysR-type_TF_proteobact-type"/>
</dbReference>
<dbReference type="InterPro" id="IPR005119">
    <property type="entry name" value="LysR_subst-bd"/>
</dbReference>
<dbReference type="PROSITE" id="PS50931">
    <property type="entry name" value="HTH_LYSR"/>
    <property type="match status" value="1"/>
</dbReference>
<protein>
    <submittedName>
        <fullName evidence="6">Transcriptional regulator, LysR family</fullName>
    </submittedName>
</protein>
<feature type="domain" description="HTH lysR-type" evidence="5">
    <location>
        <begin position="1"/>
        <end position="59"/>
    </location>
</feature>
<dbReference type="RefSeq" id="WP_074301943.1">
    <property type="nucleotide sequence ID" value="NZ_FSRU01000003.1"/>
</dbReference>
<evidence type="ECO:0000256" key="2">
    <source>
        <dbReference type="ARBA" id="ARBA00023015"/>
    </source>
</evidence>
<dbReference type="Gene3D" id="3.40.190.290">
    <property type="match status" value="1"/>
</dbReference>
<dbReference type="PANTHER" id="PTHR30537">
    <property type="entry name" value="HTH-TYPE TRANSCRIPTIONAL REGULATOR"/>
    <property type="match status" value="1"/>
</dbReference>
<dbReference type="GO" id="GO:0043565">
    <property type="term" value="F:sequence-specific DNA binding"/>
    <property type="evidence" value="ECO:0007669"/>
    <property type="project" value="TreeGrafter"/>
</dbReference>
<dbReference type="Proteomes" id="UP000185151">
    <property type="component" value="Unassembled WGS sequence"/>
</dbReference>
<keyword evidence="7" id="KW-1185">Reference proteome</keyword>
<sequence>MDALRELETLVAVVEEGSLTSAARRLGRSLQAVSRSLQMLEKSHGATLIVRTTRTCHPSPAGVKFYQRVKGAFAELELARTELAEEAQQLSGRLRVNAPTLFGPRYVAPLVGEYLQRHAGVTLSLDLTDDYRDPTETGADVTIRIGETPDSRLVARRLGTIRRVAFAAPGYLAEHGRPLRPQDLAQHACVIRTGLPHPARWTFRSRQGEEIAVNVAGRFDSNQVAAVNAGVLAGMGIGLAAFWQIRDWLEAGRVELVLPDYEPAGLPLHALWLRTRKLPARTRLLIDFLAARLINERL</sequence>